<keyword evidence="2" id="KW-0805">Transcription regulation</keyword>
<dbReference type="PANTHER" id="PTHR32467">
    <property type="entry name" value="AP2-LIKE ETHYLENE-RESPONSIVE TRANSCRIPTION FACTOR"/>
    <property type="match status" value="1"/>
</dbReference>
<keyword evidence="4" id="KW-0804">Transcription</keyword>
<feature type="domain" description="AP2/ERF" evidence="7">
    <location>
        <begin position="129"/>
        <end position="198"/>
    </location>
</feature>
<keyword evidence="3" id="KW-0238">DNA-binding</keyword>
<gene>
    <name evidence="8" type="ORF">TSPGSL018_441</name>
</gene>
<evidence type="ECO:0000256" key="1">
    <source>
        <dbReference type="ARBA" id="ARBA00004123"/>
    </source>
</evidence>
<dbReference type="SMART" id="SM00380">
    <property type="entry name" value="AP2"/>
    <property type="match status" value="1"/>
</dbReference>
<evidence type="ECO:0000256" key="3">
    <source>
        <dbReference type="ARBA" id="ARBA00023125"/>
    </source>
</evidence>
<feature type="non-terminal residue" evidence="8">
    <location>
        <position position="220"/>
    </location>
</feature>
<dbReference type="GO" id="GO:0003677">
    <property type="term" value="F:DNA binding"/>
    <property type="evidence" value="ECO:0007669"/>
    <property type="project" value="UniProtKB-KW"/>
</dbReference>
<dbReference type="InterPro" id="IPR036955">
    <property type="entry name" value="AP2/ERF_dom_sf"/>
</dbReference>
<dbReference type="CDD" id="cd00018">
    <property type="entry name" value="AP2"/>
    <property type="match status" value="1"/>
</dbReference>
<proteinExistence type="predicted"/>
<dbReference type="PROSITE" id="PS51032">
    <property type="entry name" value="AP2_ERF"/>
    <property type="match status" value="1"/>
</dbReference>
<dbReference type="InterPro" id="IPR016177">
    <property type="entry name" value="DNA-bd_dom_sf"/>
</dbReference>
<keyword evidence="5" id="KW-0539">Nucleus</keyword>
<evidence type="ECO:0000256" key="4">
    <source>
        <dbReference type="ARBA" id="ARBA00023163"/>
    </source>
</evidence>
<feature type="region of interest" description="Disordered" evidence="6">
    <location>
        <begin position="1"/>
        <end position="20"/>
    </location>
</feature>
<evidence type="ECO:0000256" key="5">
    <source>
        <dbReference type="ARBA" id="ARBA00023242"/>
    </source>
</evidence>
<dbReference type="GO" id="GO:0005634">
    <property type="term" value="C:nucleus"/>
    <property type="evidence" value="ECO:0007669"/>
    <property type="project" value="UniProtKB-SubCell"/>
</dbReference>
<dbReference type="SUPFAM" id="SSF54171">
    <property type="entry name" value="DNA-binding domain"/>
    <property type="match status" value="1"/>
</dbReference>
<accession>A0A061SNP5</accession>
<sequence length="220" mass="25059">MHVIGETSGRPPPNSQTQLPFDVEGREGYVTWSTCELNHVLDTFSDWADTVYPTANNATREQAFQHPKWVQTGSSAEQQNNPAPPVSYDLFGVTELEISEQRTLDHAAAAESFQVKKRCPNFKLKRTSMFKGVTVHRSSGKYEAHLWDSTATRSVNNQRRKKGRQIYLGGFKDEESAARAYDWAALRYWGPNTFLNFPCRDYHKDLPQVMAMAKDQLVAR</sequence>
<name>A0A061SNP5_9CHLO</name>
<evidence type="ECO:0000313" key="8">
    <source>
        <dbReference type="EMBL" id="JAC84664.1"/>
    </source>
</evidence>
<comment type="subcellular location">
    <subcellularLocation>
        <location evidence="1">Nucleus</location>
    </subcellularLocation>
</comment>
<reference evidence="8" key="1">
    <citation type="submission" date="2014-05" db="EMBL/GenBank/DDBJ databases">
        <title>The transcriptome of the halophilic microalga Tetraselmis sp. GSL018 isolated from the Great Salt Lake, Utah.</title>
        <authorList>
            <person name="Jinkerson R.E."/>
            <person name="D'Adamo S."/>
            <person name="Posewitz M.C."/>
        </authorList>
    </citation>
    <scope>NUCLEOTIDE SEQUENCE</scope>
    <source>
        <strain evidence="8">GSL018</strain>
    </source>
</reference>
<dbReference type="EMBL" id="GBEZ01000201">
    <property type="protein sequence ID" value="JAC84664.1"/>
    <property type="molecule type" value="Transcribed_RNA"/>
</dbReference>
<evidence type="ECO:0000256" key="6">
    <source>
        <dbReference type="SAM" id="MobiDB-lite"/>
    </source>
</evidence>
<evidence type="ECO:0000259" key="7">
    <source>
        <dbReference type="PROSITE" id="PS51032"/>
    </source>
</evidence>
<dbReference type="InterPro" id="IPR001471">
    <property type="entry name" value="AP2/ERF_dom"/>
</dbReference>
<organism evidence="8">
    <name type="scientific">Tetraselmis sp. GSL018</name>
    <dbReference type="NCBI Taxonomy" id="582737"/>
    <lineage>
        <taxon>Eukaryota</taxon>
        <taxon>Viridiplantae</taxon>
        <taxon>Chlorophyta</taxon>
        <taxon>core chlorophytes</taxon>
        <taxon>Chlorodendrophyceae</taxon>
        <taxon>Chlorodendrales</taxon>
        <taxon>Chlorodendraceae</taxon>
        <taxon>Tetraselmis</taxon>
    </lineage>
</organism>
<dbReference type="PANTHER" id="PTHR32467:SF90">
    <property type="entry name" value="AP2-LIKE ETHYLENE-RESPONSIVE TRANSCRIPTION FACTOR AIL1"/>
    <property type="match status" value="1"/>
</dbReference>
<dbReference type="Gene3D" id="3.30.730.10">
    <property type="entry name" value="AP2/ERF domain"/>
    <property type="match status" value="1"/>
</dbReference>
<evidence type="ECO:0000256" key="2">
    <source>
        <dbReference type="ARBA" id="ARBA00023015"/>
    </source>
</evidence>
<dbReference type="GO" id="GO:0003700">
    <property type="term" value="F:DNA-binding transcription factor activity"/>
    <property type="evidence" value="ECO:0007669"/>
    <property type="project" value="InterPro"/>
</dbReference>
<dbReference type="AlphaFoldDB" id="A0A061SNP5"/>
<protein>
    <submittedName>
        <fullName evidence="8">Ap2-like ethylene-responsive transcription factor</fullName>
    </submittedName>
</protein>